<dbReference type="InterPro" id="IPR010877">
    <property type="entry name" value="Phage_Mu_Gp46"/>
</dbReference>
<organism evidence="1 2">
    <name type="scientific">Cupriavidus respiraculi</name>
    <dbReference type="NCBI Taxonomy" id="195930"/>
    <lineage>
        <taxon>Bacteria</taxon>
        <taxon>Pseudomonadati</taxon>
        <taxon>Pseudomonadota</taxon>
        <taxon>Betaproteobacteria</taxon>
        <taxon>Burkholderiales</taxon>
        <taxon>Burkholderiaceae</taxon>
        <taxon>Cupriavidus</taxon>
    </lineage>
</organism>
<evidence type="ECO:0000313" key="2">
    <source>
        <dbReference type="Proteomes" id="UP000721236"/>
    </source>
</evidence>
<name>A0ABM8WXV2_9BURK</name>
<gene>
    <name evidence="1" type="ORF">LMG21510_01953</name>
</gene>
<dbReference type="Pfam" id="PF07409">
    <property type="entry name" value="GP46"/>
    <property type="match status" value="1"/>
</dbReference>
<sequence>MPGYADDMSITIDGVESSLLAVTNPLVRAVIMALFTWRRAEADDPIEGERWGWWGDNVAEQEGDRIGSRLWLLSREKLTNATVQRAIEYGREALAHLVEDGVATRVTVEAERQGLDVLAMRVVIDRQDGPQLDLRFANVWSQLNV</sequence>
<keyword evidence="2" id="KW-1185">Reference proteome</keyword>
<dbReference type="EMBL" id="CAJZAH010000002">
    <property type="protein sequence ID" value="CAG9172374.1"/>
    <property type="molecule type" value="Genomic_DNA"/>
</dbReference>
<accession>A0ABM8WXV2</accession>
<dbReference type="Proteomes" id="UP000721236">
    <property type="component" value="Unassembled WGS sequence"/>
</dbReference>
<proteinExistence type="predicted"/>
<protein>
    <recommendedName>
        <fullName evidence="3">Bacteriophage protein GP46</fullName>
    </recommendedName>
</protein>
<comment type="caution">
    <text evidence="1">The sequence shown here is derived from an EMBL/GenBank/DDBJ whole genome shotgun (WGS) entry which is preliminary data.</text>
</comment>
<evidence type="ECO:0008006" key="3">
    <source>
        <dbReference type="Google" id="ProtNLM"/>
    </source>
</evidence>
<reference evidence="1 2" key="1">
    <citation type="submission" date="2021-08" db="EMBL/GenBank/DDBJ databases">
        <authorList>
            <person name="Peeters C."/>
        </authorList>
    </citation>
    <scope>NUCLEOTIDE SEQUENCE [LARGE SCALE GENOMIC DNA]</scope>
    <source>
        <strain evidence="1 2">LMG 21510</strain>
    </source>
</reference>
<evidence type="ECO:0000313" key="1">
    <source>
        <dbReference type="EMBL" id="CAG9172374.1"/>
    </source>
</evidence>
<dbReference type="RefSeq" id="WP_224041394.1">
    <property type="nucleotide sequence ID" value="NZ_CAJZAH010000002.1"/>
</dbReference>